<evidence type="ECO:0000313" key="4">
    <source>
        <dbReference type="WBParaSite" id="GPUH_0000555001-mRNA-1"/>
    </source>
</evidence>
<evidence type="ECO:0000256" key="1">
    <source>
        <dbReference type="SAM" id="MobiDB-lite"/>
    </source>
</evidence>
<dbReference type="AlphaFoldDB" id="A0A183DA02"/>
<sequence length="131" mass="14248">MRDKVHLADPSAVLPHWYQIISAIIRNGVNRDAVWSTQTCIIPQQQQQQQNACNGYGSGNGAQSQSAPRSSAVSTRRDSTSSPVAPLSTVCWRASQNFQIWYELLSTSVATSSILSVNCKPSLASRLTLKA</sequence>
<reference evidence="4" key="1">
    <citation type="submission" date="2016-06" db="UniProtKB">
        <authorList>
            <consortium name="WormBaseParasite"/>
        </authorList>
    </citation>
    <scope>IDENTIFICATION</scope>
</reference>
<dbReference type="Proteomes" id="UP000271098">
    <property type="component" value="Unassembled WGS sequence"/>
</dbReference>
<name>A0A183DA02_9BILA</name>
<reference evidence="2 3" key="2">
    <citation type="submission" date="2018-11" db="EMBL/GenBank/DDBJ databases">
        <authorList>
            <consortium name="Pathogen Informatics"/>
        </authorList>
    </citation>
    <scope>NUCLEOTIDE SEQUENCE [LARGE SCALE GENOMIC DNA]</scope>
</reference>
<evidence type="ECO:0000313" key="2">
    <source>
        <dbReference type="EMBL" id="VDK51213.1"/>
    </source>
</evidence>
<keyword evidence="3" id="KW-1185">Reference proteome</keyword>
<gene>
    <name evidence="2" type="ORF">GPUH_LOCUS5541</name>
</gene>
<protein>
    <submittedName>
        <fullName evidence="2 4">Uncharacterized protein</fullName>
    </submittedName>
</protein>
<evidence type="ECO:0000313" key="3">
    <source>
        <dbReference type="Proteomes" id="UP000271098"/>
    </source>
</evidence>
<feature type="compositionally biased region" description="Polar residues" evidence="1">
    <location>
        <begin position="61"/>
        <end position="74"/>
    </location>
</feature>
<organism evidence="4">
    <name type="scientific">Gongylonema pulchrum</name>
    <dbReference type="NCBI Taxonomy" id="637853"/>
    <lineage>
        <taxon>Eukaryota</taxon>
        <taxon>Metazoa</taxon>
        <taxon>Ecdysozoa</taxon>
        <taxon>Nematoda</taxon>
        <taxon>Chromadorea</taxon>
        <taxon>Rhabditida</taxon>
        <taxon>Spirurina</taxon>
        <taxon>Spiruromorpha</taxon>
        <taxon>Spiruroidea</taxon>
        <taxon>Gongylonematidae</taxon>
        <taxon>Gongylonema</taxon>
    </lineage>
</organism>
<feature type="region of interest" description="Disordered" evidence="1">
    <location>
        <begin position="51"/>
        <end position="85"/>
    </location>
</feature>
<dbReference type="WBParaSite" id="GPUH_0000555001-mRNA-1">
    <property type="protein sequence ID" value="GPUH_0000555001-mRNA-1"/>
    <property type="gene ID" value="GPUH_0000555001"/>
</dbReference>
<proteinExistence type="predicted"/>
<accession>A0A183DA02</accession>
<dbReference type="EMBL" id="UYRT01011915">
    <property type="protein sequence ID" value="VDK51213.1"/>
    <property type="molecule type" value="Genomic_DNA"/>
</dbReference>